<comment type="caution">
    <text evidence="3">The sequence shown here is derived from an EMBL/GenBank/DDBJ whole genome shotgun (WGS) entry which is preliminary data.</text>
</comment>
<dbReference type="PANTHER" id="PTHR10039:SF17">
    <property type="entry name" value="FUNGAL STAND N-TERMINAL GOODBYE DOMAIN-CONTAINING PROTEIN-RELATED"/>
    <property type="match status" value="1"/>
</dbReference>
<accession>A0A8H6Z1D9</accession>
<name>A0A8H6Z1D9_9AGAR</name>
<dbReference type="PROSITE" id="PS50837">
    <property type="entry name" value="NACHT"/>
    <property type="match status" value="1"/>
</dbReference>
<dbReference type="EMBL" id="JACAZI010000002">
    <property type="protein sequence ID" value="KAF7369164.1"/>
    <property type="molecule type" value="Genomic_DNA"/>
</dbReference>
<feature type="domain" description="NACHT" evidence="2">
    <location>
        <begin position="102"/>
        <end position="247"/>
    </location>
</feature>
<evidence type="ECO:0000256" key="1">
    <source>
        <dbReference type="ARBA" id="ARBA00022737"/>
    </source>
</evidence>
<dbReference type="PANTHER" id="PTHR10039">
    <property type="entry name" value="AMELOGENIN"/>
    <property type="match status" value="1"/>
</dbReference>
<dbReference type="InterPro" id="IPR007111">
    <property type="entry name" value="NACHT_NTPase"/>
</dbReference>
<keyword evidence="4" id="KW-1185">Reference proteome</keyword>
<evidence type="ECO:0000313" key="4">
    <source>
        <dbReference type="Proteomes" id="UP000620124"/>
    </source>
</evidence>
<reference evidence="3" key="1">
    <citation type="submission" date="2020-05" db="EMBL/GenBank/DDBJ databases">
        <title>Mycena genomes resolve the evolution of fungal bioluminescence.</title>
        <authorList>
            <person name="Tsai I.J."/>
        </authorList>
    </citation>
    <scope>NUCLEOTIDE SEQUENCE</scope>
    <source>
        <strain evidence="3">CCC161011</strain>
    </source>
</reference>
<evidence type="ECO:0000259" key="2">
    <source>
        <dbReference type="PROSITE" id="PS50837"/>
    </source>
</evidence>
<dbReference type="AlphaFoldDB" id="A0A8H6Z1D9"/>
<dbReference type="Gene3D" id="3.40.50.300">
    <property type="entry name" value="P-loop containing nucleotide triphosphate hydrolases"/>
    <property type="match status" value="1"/>
</dbReference>
<dbReference type="InterPro" id="IPR027417">
    <property type="entry name" value="P-loop_NTPase"/>
</dbReference>
<protein>
    <submittedName>
        <fullName evidence="3">NACHT domain-containing protein</fullName>
    </submittedName>
</protein>
<evidence type="ECO:0000313" key="3">
    <source>
        <dbReference type="EMBL" id="KAF7369164.1"/>
    </source>
</evidence>
<dbReference type="Pfam" id="PF24883">
    <property type="entry name" value="NPHP3_N"/>
    <property type="match status" value="1"/>
</dbReference>
<organism evidence="3 4">
    <name type="scientific">Mycena venus</name>
    <dbReference type="NCBI Taxonomy" id="2733690"/>
    <lineage>
        <taxon>Eukaryota</taxon>
        <taxon>Fungi</taxon>
        <taxon>Dikarya</taxon>
        <taxon>Basidiomycota</taxon>
        <taxon>Agaricomycotina</taxon>
        <taxon>Agaricomycetes</taxon>
        <taxon>Agaricomycetidae</taxon>
        <taxon>Agaricales</taxon>
        <taxon>Marasmiineae</taxon>
        <taxon>Mycenaceae</taxon>
        <taxon>Mycena</taxon>
    </lineage>
</organism>
<dbReference type="Proteomes" id="UP000620124">
    <property type="component" value="Unassembled WGS sequence"/>
</dbReference>
<keyword evidence="1" id="KW-0677">Repeat</keyword>
<dbReference type="SUPFAM" id="SSF52540">
    <property type="entry name" value="P-loop containing nucleoside triphosphate hydrolases"/>
    <property type="match status" value="2"/>
</dbReference>
<sequence>MLITTYTAAQEATVEVAACGDRGGGGGTREGPTLNYYIEAEEGNINHIHRHGEPGLHILQRAAASDAFHDSAERYPQPQCHPETRTEMLEDLMEWTSGSDNRVLWLHGPAGAGKSAIAQSLCQELEAEGRLGASFFFKCGHPSRGHSRRLFPTIAYQLALLLPELNCAISRVVEENPSILHRSLSTQLWKLILEPCRQSYQSGTFVIAIDGLDECEDHNIQQEILRLTGSAVCDGSLPLRLFVASRPEPHICEMFTDVLKGIHHHPVNIEQSFEDVRRYLLDEFKRIRWEHQATMAAIPGSWPSWEIIDWLVHNSSGYFIYASTIIKFIDDKDFRPPERLQVILGMKKPEFELPFAALDALYTQILCAVPRRPLLLKILAVIAAKIQLSIGYIDQLLELEPGEAQLTLRGLRSVIGVKKEDGSESNDWSPESKIVVHHASFYDFLQDPTRARIFYVGSSSLRTDLCCHILKSLSYSYDNPSLNKHGFVGQ</sequence>
<dbReference type="InterPro" id="IPR056884">
    <property type="entry name" value="NPHP3-like_N"/>
</dbReference>
<gene>
    <name evidence="3" type="ORF">MVEN_00243600</name>
</gene>
<proteinExistence type="predicted"/>
<dbReference type="OrthoDB" id="4760524at2759"/>